<dbReference type="Proteomes" id="UP000501346">
    <property type="component" value="Chromosome ScXI"/>
</dbReference>
<proteinExistence type="inferred from homology"/>
<evidence type="ECO:0000256" key="7">
    <source>
        <dbReference type="ARBA" id="ARBA00022753"/>
    </source>
</evidence>
<evidence type="ECO:0000256" key="9">
    <source>
        <dbReference type="ARBA" id="ARBA00032430"/>
    </source>
</evidence>
<dbReference type="GO" id="GO:0005768">
    <property type="term" value="C:endosome"/>
    <property type="evidence" value="ECO:0007669"/>
    <property type="project" value="UniProtKB-SubCell"/>
</dbReference>
<name>A0A6C1DW77_SACPS</name>
<protein>
    <recommendedName>
        <fullName evidence="5">Biogenesis of lysosome-related organelles complex 1 subunit BLI1</fullName>
    </recommendedName>
    <alternativeName>
        <fullName evidence="9">BLOC-1 interactor 1</fullName>
    </alternativeName>
</protein>
<evidence type="ECO:0000256" key="2">
    <source>
        <dbReference type="ARBA" id="ARBA00004177"/>
    </source>
</evidence>
<dbReference type="OrthoDB" id="4059150at2759"/>
<keyword evidence="7" id="KW-0967">Endosome</keyword>
<evidence type="ECO:0000256" key="5">
    <source>
        <dbReference type="ARBA" id="ARBA00015596"/>
    </source>
</evidence>
<dbReference type="InterPro" id="IPR020491">
    <property type="entry name" value="BLI1"/>
</dbReference>
<evidence type="ECO:0000313" key="12">
    <source>
        <dbReference type="Proteomes" id="UP000501346"/>
    </source>
</evidence>
<comment type="similarity">
    <text evidence="3">Belongs to the BLI1 family.</text>
</comment>
<evidence type="ECO:0000256" key="10">
    <source>
        <dbReference type="SAM" id="Coils"/>
    </source>
</evidence>
<evidence type="ECO:0000313" key="11">
    <source>
        <dbReference type="EMBL" id="QID80757.1"/>
    </source>
</evidence>
<gene>
    <name evidence="11" type="primary">BLI1_1</name>
    <name evidence="11" type="ORF">GRS66_003106</name>
</gene>
<reference evidence="11 12" key="1">
    <citation type="journal article" date="2019" name="BMC Genomics">
        <title>Chromosome level assembly and comparative genome analysis confirm lager-brewing yeasts originated from a single hybridization.</title>
        <authorList>
            <person name="Salazar A.N."/>
            <person name="Gorter de Vries A.R."/>
            <person name="van den Broek M."/>
            <person name="Brouwers N."/>
            <person name="de la Torre Cortes P."/>
            <person name="Kuijpers N.G.A."/>
            <person name="Daran J.G."/>
            <person name="Abeel T."/>
        </authorList>
    </citation>
    <scope>NUCLEOTIDE SEQUENCE [LARGE SCALE GENOMIC DNA]</scope>
    <source>
        <strain evidence="11 12">CBS 1483</strain>
    </source>
</reference>
<dbReference type="AlphaFoldDB" id="A0A6C1DW77"/>
<keyword evidence="8 10" id="KW-0175">Coiled coil</keyword>
<evidence type="ECO:0000256" key="1">
    <source>
        <dbReference type="ARBA" id="ARBA00002069"/>
    </source>
</evidence>
<evidence type="ECO:0000256" key="3">
    <source>
        <dbReference type="ARBA" id="ARBA00005266"/>
    </source>
</evidence>
<organism evidence="11 12">
    <name type="scientific">Saccharomyces pastorianus</name>
    <name type="common">Lager yeast</name>
    <name type="synonym">Saccharomyces cerevisiae x Saccharomyces eubayanus</name>
    <dbReference type="NCBI Taxonomy" id="27292"/>
    <lineage>
        <taxon>Eukaryota</taxon>
        <taxon>Fungi</taxon>
        <taxon>Dikarya</taxon>
        <taxon>Ascomycota</taxon>
        <taxon>Saccharomycotina</taxon>
        <taxon>Saccharomycetes</taxon>
        <taxon>Saccharomycetales</taxon>
        <taxon>Saccharomycetaceae</taxon>
        <taxon>Saccharomyces</taxon>
    </lineage>
</organism>
<comment type="subunit">
    <text evidence="4">Component of the biogenesis of lysosome-related organelles complex-1 (BLOC-1) composed of at least BLI1, BLS1, CNL1, KXD1, SNN1 and VAB2.</text>
</comment>
<keyword evidence="6" id="KW-0813">Transport</keyword>
<sequence length="113" mass="13521">MGEQNKLYYDVEKLVNSLQESFDLDCAQSVSLFTSKSRSNEAWLEELENKFKLKDDVELDDVENLRAEIDMKLNMLEDKVSYYERLYKELEEFQNEIKIKTVVNNRRQSRTPK</sequence>
<comment type="subcellular location">
    <subcellularLocation>
        <location evidence="2">Endosome</location>
    </subcellularLocation>
</comment>
<dbReference type="Pfam" id="PF17324">
    <property type="entry name" value="BLI1"/>
    <property type="match status" value="1"/>
</dbReference>
<feature type="coiled-coil region" evidence="10">
    <location>
        <begin position="59"/>
        <end position="96"/>
    </location>
</feature>
<accession>A0A6C1DW77</accession>
<evidence type="ECO:0000256" key="8">
    <source>
        <dbReference type="ARBA" id="ARBA00023054"/>
    </source>
</evidence>
<evidence type="ECO:0000256" key="4">
    <source>
        <dbReference type="ARBA" id="ARBA00011425"/>
    </source>
</evidence>
<comment type="function">
    <text evidence="1">Component of the biogenesis of lysosome-related organelles complex-1 (BLOC-1) involved in endosomal cargo sorting.</text>
</comment>
<dbReference type="EMBL" id="CP048992">
    <property type="protein sequence ID" value="QID80757.1"/>
    <property type="molecule type" value="Genomic_DNA"/>
</dbReference>
<evidence type="ECO:0000256" key="6">
    <source>
        <dbReference type="ARBA" id="ARBA00022448"/>
    </source>
</evidence>
<keyword evidence="12" id="KW-1185">Reference proteome</keyword>